<dbReference type="RefSeq" id="WP_134211063.1">
    <property type="nucleotide sequence ID" value="NZ_CP038015.1"/>
</dbReference>
<feature type="domain" description="Hydantoinase/oxoprolinase N-terminal" evidence="2">
    <location>
        <begin position="3"/>
        <end position="182"/>
    </location>
</feature>
<dbReference type="InterPro" id="IPR049517">
    <property type="entry name" value="ACX-like_C"/>
</dbReference>
<dbReference type="InterPro" id="IPR008040">
    <property type="entry name" value="Hydant_A_N"/>
</dbReference>
<dbReference type="Pfam" id="PF19278">
    <property type="entry name" value="Hydant_A_C"/>
    <property type="match status" value="1"/>
</dbReference>
<dbReference type="SUPFAM" id="SSF53067">
    <property type="entry name" value="Actin-like ATPase domain"/>
    <property type="match status" value="1"/>
</dbReference>
<dbReference type="Pfam" id="PF05378">
    <property type="entry name" value="Hydant_A_N"/>
    <property type="match status" value="1"/>
</dbReference>
<dbReference type="InterPro" id="IPR043129">
    <property type="entry name" value="ATPase_NBD"/>
</dbReference>
<dbReference type="GO" id="GO:0017168">
    <property type="term" value="F:5-oxoprolinase (ATP-hydrolyzing) activity"/>
    <property type="evidence" value="ECO:0007669"/>
    <property type="project" value="TreeGrafter"/>
</dbReference>
<dbReference type="InterPro" id="IPR045079">
    <property type="entry name" value="Oxoprolinase-like"/>
</dbReference>
<feature type="domain" description="Acetophenone carboxylase-like C-terminal" evidence="3">
    <location>
        <begin position="503"/>
        <end position="671"/>
    </location>
</feature>
<dbReference type="PANTHER" id="PTHR11365">
    <property type="entry name" value="5-OXOPROLINASE RELATED"/>
    <property type="match status" value="1"/>
</dbReference>
<dbReference type="Pfam" id="PF01968">
    <property type="entry name" value="Hydantoinase_A"/>
    <property type="match status" value="1"/>
</dbReference>
<evidence type="ECO:0000313" key="5">
    <source>
        <dbReference type="Proteomes" id="UP000294292"/>
    </source>
</evidence>
<evidence type="ECO:0000259" key="2">
    <source>
        <dbReference type="Pfam" id="PF05378"/>
    </source>
</evidence>
<gene>
    <name evidence="4" type="ORF">E2636_15775</name>
</gene>
<feature type="domain" description="Hydantoinase A/oxoprolinase" evidence="1">
    <location>
        <begin position="203"/>
        <end position="489"/>
    </location>
</feature>
<evidence type="ECO:0000259" key="1">
    <source>
        <dbReference type="Pfam" id="PF01968"/>
    </source>
</evidence>
<dbReference type="GO" id="GO:0005829">
    <property type="term" value="C:cytosol"/>
    <property type="evidence" value="ECO:0007669"/>
    <property type="project" value="TreeGrafter"/>
</dbReference>
<dbReference type="OrthoDB" id="9768323at2"/>
<keyword evidence="5" id="KW-1185">Reference proteome</keyword>
<protein>
    <submittedName>
        <fullName evidence="4">Hydantoinase/oxoprolinase family protein</fullName>
    </submittedName>
</protein>
<evidence type="ECO:0000313" key="4">
    <source>
        <dbReference type="EMBL" id="QBP42515.1"/>
    </source>
</evidence>
<reference evidence="4 5" key="1">
    <citation type="submission" date="2019-03" db="EMBL/GenBank/DDBJ databases">
        <title>Complete genome sequence of Paenisporosarcina antarctica CGMCC 1.6503T.</title>
        <authorList>
            <person name="Rong J.-C."/>
            <person name="Chi N.-Y."/>
            <person name="Zhang Q.-F."/>
        </authorList>
    </citation>
    <scope>NUCLEOTIDE SEQUENCE [LARGE SCALE GENOMIC DNA]</scope>
    <source>
        <strain evidence="4 5">CGMCC 1.6503</strain>
    </source>
</reference>
<organism evidence="4 5">
    <name type="scientific">Paenisporosarcina antarctica</name>
    <dbReference type="NCBI Taxonomy" id="417367"/>
    <lineage>
        <taxon>Bacteria</taxon>
        <taxon>Bacillati</taxon>
        <taxon>Bacillota</taxon>
        <taxon>Bacilli</taxon>
        <taxon>Bacillales</taxon>
        <taxon>Caryophanaceae</taxon>
        <taxon>Paenisporosarcina</taxon>
    </lineage>
</organism>
<sequence>MYRLGIDTGGTNTDLVLTNMENGEVFSMKTATTTNHLIEGIFKGIEKISGLANMESKEIKELIYGTTIVVNMIAQKENEDVALITTRGFKDVLEIGRAWRDQNIYNNFMDKAVPLVPRELRFEITERMNFNGEVLEDIQMDQLNGLVRELKRKKIRSVGVCFLHSYRNPKHERMVKEYLEEHLPEVYVSISSDIISQFREYERTSTTVINAYMMPNMVSHLEEFTHEMSKRDIRSTNYMMNANAGVMSFNSAIEKPVTVSDSGPIGGIIAANYLGQQMGEHNLITFDMGGTSCDVSLIKDNHIHFRTDSYIEGFPISIPTVDLEYIGAGGGSMAWCDQGGVLKVGPKSAGAYPGPVCYQRGGTEPTVTDANLVLGRIRPEIFLEDLSDVMEQTKKAIYEKIALPLGLDLYEAAEGIIDVVNANMLRAIKLVSVLRGHNPSEFSLVSFGGAGGLHATKLARELEIPKVIVPYSPGTFAAMGQTLADVKHDFVYTSIQNIKRLDKAEFNRIFSNLAQSGTDQLAKEMVSSEKQILVRSCDVRYVGQAFELNIQLPSDNLKEVDILNMANRFHELHESMYGHSLREDEVEVVNFRVSAIGKIDKVKLNFGSQTGNYLVDKQYGEVSFDGKAYHVPIYERSQLEPGYEIIGPAIIGEMGATTVIYPEQSAIIDRFLSIIVNTQIRKDVNHD</sequence>
<dbReference type="GO" id="GO:0006749">
    <property type="term" value="P:glutathione metabolic process"/>
    <property type="evidence" value="ECO:0007669"/>
    <property type="project" value="TreeGrafter"/>
</dbReference>
<name>A0A4V1ANE7_9BACL</name>
<evidence type="ECO:0000259" key="3">
    <source>
        <dbReference type="Pfam" id="PF19278"/>
    </source>
</evidence>
<dbReference type="Proteomes" id="UP000294292">
    <property type="component" value="Chromosome"/>
</dbReference>
<accession>A0A4V1ANE7</accession>
<dbReference type="KEGG" id="panc:E2636_15775"/>
<proteinExistence type="predicted"/>
<dbReference type="EMBL" id="CP038015">
    <property type="protein sequence ID" value="QBP42515.1"/>
    <property type="molecule type" value="Genomic_DNA"/>
</dbReference>
<dbReference type="PANTHER" id="PTHR11365:SF23">
    <property type="entry name" value="HYPOTHETICAL 5-OXOPROLINASE (EUROFUNG)-RELATED"/>
    <property type="match status" value="1"/>
</dbReference>
<dbReference type="InterPro" id="IPR002821">
    <property type="entry name" value="Hydantoinase_A"/>
</dbReference>
<dbReference type="AlphaFoldDB" id="A0A4V1ANE7"/>